<feature type="non-terminal residue" evidence="2">
    <location>
        <position position="216"/>
    </location>
</feature>
<dbReference type="Proteomes" id="UP001201873">
    <property type="component" value="Unassembled WGS sequence"/>
</dbReference>
<protein>
    <submittedName>
        <fullName evidence="2">Uncharacterized protein</fullName>
    </submittedName>
</protein>
<keyword evidence="1" id="KW-0812">Transmembrane</keyword>
<feature type="transmembrane region" description="Helical" evidence="1">
    <location>
        <begin position="159"/>
        <end position="179"/>
    </location>
</feature>
<comment type="caution">
    <text evidence="2">The sequence shown here is derived from an EMBL/GenBank/DDBJ whole genome shotgun (WGS) entry which is preliminary data.</text>
</comment>
<accession>A0ABT0K5I5</accession>
<keyword evidence="3" id="KW-1185">Reference proteome</keyword>
<name>A0ABT0K5I5_9ACTN</name>
<feature type="transmembrane region" description="Helical" evidence="1">
    <location>
        <begin position="52"/>
        <end position="74"/>
    </location>
</feature>
<gene>
    <name evidence="2" type="ORF">MXD59_25440</name>
</gene>
<keyword evidence="1" id="KW-0472">Membrane</keyword>
<keyword evidence="1" id="KW-1133">Transmembrane helix</keyword>
<dbReference type="RefSeq" id="WP_248827111.1">
    <property type="nucleotide sequence ID" value="NZ_JALKFT010000064.1"/>
</dbReference>
<feature type="transmembrane region" description="Helical" evidence="1">
    <location>
        <begin position="130"/>
        <end position="147"/>
    </location>
</feature>
<feature type="transmembrane region" description="Helical" evidence="1">
    <location>
        <begin position="20"/>
        <end position="40"/>
    </location>
</feature>
<organism evidence="2 3">
    <name type="scientific">Frankia umida</name>
    <dbReference type="NCBI Taxonomy" id="573489"/>
    <lineage>
        <taxon>Bacteria</taxon>
        <taxon>Bacillati</taxon>
        <taxon>Actinomycetota</taxon>
        <taxon>Actinomycetes</taxon>
        <taxon>Frankiales</taxon>
        <taxon>Frankiaceae</taxon>
        <taxon>Frankia</taxon>
    </lineage>
</organism>
<sequence length="216" mass="22245">MVADRPLSRHEPAFASVARLAVPLVGSVYLLAAVGALVRLRLAGLPGSTQYPVLGLLASLAVGSIGMLALIVLVRSQPARRVVWFTEDGRGTPGPAGVAVTLVGAVLAGLSRDDDNTFALGTEQIRPASLIPLLTLATFAIVVALWTRPPIDDDQNQASVHLVLLLVAVAVGAGLVLAIGPDRPSPSIAATVGLIWLVAARTKDRWAPALGLAATL</sequence>
<evidence type="ECO:0000256" key="1">
    <source>
        <dbReference type="SAM" id="Phobius"/>
    </source>
</evidence>
<evidence type="ECO:0000313" key="2">
    <source>
        <dbReference type="EMBL" id="MCK9879062.1"/>
    </source>
</evidence>
<proteinExistence type="predicted"/>
<dbReference type="EMBL" id="JALKFT010000064">
    <property type="protein sequence ID" value="MCK9879062.1"/>
    <property type="molecule type" value="Genomic_DNA"/>
</dbReference>
<reference evidence="2 3" key="1">
    <citation type="submission" date="2022-04" db="EMBL/GenBank/DDBJ databases">
        <title>Genome diversity in the genus Frankia.</title>
        <authorList>
            <person name="Carlos-Shanley C."/>
            <person name="Hahn D."/>
        </authorList>
    </citation>
    <scope>NUCLEOTIDE SEQUENCE [LARGE SCALE GENOMIC DNA]</scope>
    <source>
        <strain evidence="2 3">Ag45/Mut15</strain>
    </source>
</reference>
<feature type="transmembrane region" description="Helical" evidence="1">
    <location>
        <begin position="94"/>
        <end position="110"/>
    </location>
</feature>
<evidence type="ECO:0000313" key="3">
    <source>
        <dbReference type="Proteomes" id="UP001201873"/>
    </source>
</evidence>